<organism evidence="1 2">
    <name type="scientific">Piloderma croceum (strain F 1598)</name>
    <dbReference type="NCBI Taxonomy" id="765440"/>
    <lineage>
        <taxon>Eukaryota</taxon>
        <taxon>Fungi</taxon>
        <taxon>Dikarya</taxon>
        <taxon>Basidiomycota</taxon>
        <taxon>Agaricomycotina</taxon>
        <taxon>Agaricomycetes</taxon>
        <taxon>Agaricomycetidae</taxon>
        <taxon>Atheliales</taxon>
        <taxon>Atheliaceae</taxon>
        <taxon>Piloderma</taxon>
    </lineage>
</organism>
<evidence type="ECO:0000313" key="2">
    <source>
        <dbReference type="Proteomes" id="UP000054166"/>
    </source>
</evidence>
<gene>
    <name evidence="1" type="ORF">PILCRDRAFT_815077</name>
</gene>
<proteinExistence type="predicted"/>
<reference evidence="2" key="2">
    <citation type="submission" date="2015-01" db="EMBL/GenBank/DDBJ databases">
        <title>Evolutionary Origins and Diversification of the Mycorrhizal Mutualists.</title>
        <authorList>
            <consortium name="DOE Joint Genome Institute"/>
            <consortium name="Mycorrhizal Genomics Consortium"/>
            <person name="Kohler A."/>
            <person name="Kuo A."/>
            <person name="Nagy L.G."/>
            <person name="Floudas D."/>
            <person name="Copeland A."/>
            <person name="Barry K.W."/>
            <person name="Cichocki N."/>
            <person name="Veneault-Fourrey C."/>
            <person name="LaButti K."/>
            <person name="Lindquist E.A."/>
            <person name="Lipzen A."/>
            <person name="Lundell T."/>
            <person name="Morin E."/>
            <person name="Murat C."/>
            <person name="Riley R."/>
            <person name="Ohm R."/>
            <person name="Sun H."/>
            <person name="Tunlid A."/>
            <person name="Henrissat B."/>
            <person name="Grigoriev I.V."/>
            <person name="Hibbett D.S."/>
            <person name="Martin F."/>
        </authorList>
    </citation>
    <scope>NUCLEOTIDE SEQUENCE [LARGE SCALE GENOMIC DNA]</scope>
    <source>
        <strain evidence="2">F 1598</strain>
    </source>
</reference>
<sequence>MHFFHVYMREGTVVLFPDFWCRHFPPKGTYLQVGSEKSPFKDDSLKVKNVEGSSRGAFLNRLRSYWTVQLFPVASVI</sequence>
<dbReference type="InParanoid" id="A0A0C3FTE3"/>
<dbReference type="AlphaFoldDB" id="A0A0C3FTE3"/>
<reference evidence="1 2" key="1">
    <citation type="submission" date="2014-04" db="EMBL/GenBank/DDBJ databases">
        <authorList>
            <consortium name="DOE Joint Genome Institute"/>
            <person name="Kuo A."/>
            <person name="Tarkka M."/>
            <person name="Buscot F."/>
            <person name="Kohler A."/>
            <person name="Nagy L.G."/>
            <person name="Floudas D."/>
            <person name="Copeland A."/>
            <person name="Barry K.W."/>
            <person name="Cichocki N."/>
            <person name="Veneault-Fourrey C."/>
            <person name="LaButti K."/>
            <person name="Lindquist E.A."/>
            <person name="Lipzen A."/>
            <person name="Lundell T."/>
            <person name="Morin E."/>
            <person name="Murat C."/>
            <person name="Sun H."/>
            <person name="Tunlid A."/>
            <person name="Henrissat B."/>
            <person name="Grigoriev I.V."/>
            <person name="Hibbett D.S."/>
            <person name="Martin F."/>
            <person name="Nordberg H.P."/>
            <person name="Cantor M.N."/>
            <person name="Hua S.X."/>
        </authorList>
    </citation>
    <scope>NUCLEOTIDE SEQUENCE [LARGE SCALE GENOMIC DNA]</scope>
    <source>
        <strain evidence="1 2">F 1598</strain>
    </source>
</reference>
<keyword evidence="2" id="KW-1185">Reference proteome</keyword>
<dbReference type="HOGENOM" id="CLU_2644757_0_0_1"/>
<name>A0A0C3FTE3_PILCF</name>
<evidence type="ECO:0000313" key="1">
    <source>
        <dbReference type="EMBL" id="KIM87540.1"/>
    </source>
</evidence>
<dbReference type="EMBL" id="KN832979">
    <property type="protein sequence ID" value="KIM87540.1"/>
    <property type="molecule type" value="Genomic_DNA"/>
</dbReference>
<dbReference type="Proteomes" id="UP000054166">
    <property type="component" value="Unassembled WGS sequence"/>
</dbReference>
<protein>
    <submittedName>
        <fullName evidence="1">Uncharacterized protein</fullName>
    </submittedName>
</protein>
<feature type="non-terminal residue" evidence="1">
    <location>
        <position position="77"/>
    </location>
</feature>
<accession>A0A0C3FTE3</accession>